<gene>
    <name evidence="1" type="ORF">Cph01nite_09860</name>
</gene>
<keyword evidence="2" id="KW-1185">Reference proteome</keyword>
<evidence type="ECO:0000313" key="1">
    <source>
        <dbReference type="EMBL" id="GIG39224.1"/>
    </source>
</evidence>
<dbReference type="EMBL" id="BONP01000004">
    <property type="protein sequence ID" value="GIG39224.1"/>
    <property type="molecule type" value="Genomic_DNA"/>
</dbReference>
<reference evidence="1 2" key="1">
    <citation type="submission" date="2021-01" db="EMBL/GenBank/DDBJ databases">
        <title>Whole genome shotgun sequence of Cellulomonas phragmiteti NBRC 110785.</title>
        <authorList>
            <person name="Komaki H."/>
            <person name="Tamura T."/>
        </authorList>
    </citation>
    <scope>NUCLEOTIDE SEQUENCE [LARGE SCALE GENOMIC DNA]</scope>
    <source>
        <strain evidence="1 2">NBRC 110785</strain>
    </source>
</reference>
<comment type="caution">
    <text evidence="1">The sequence shown here is derived from an EMBL/GenBank/DDBJ whole genome shotgun (WGS) entry which is preliminary data.</text>
</comment>
<organism evidence="1 2">
    <name type="scientific">Cellulomonas phragmiteti</name>
    <dbReference type="NCBI Taxonomy" id="478780"/>
    <lineage>
        <taxon>Bacteria</taxon>
        <taxon>Bacillati</taxon>
        <taxon>Actinomycetota</taxon>
        <taxon>Actinomycetes</taxon>
        <taxon>Micrococcales</taxon>
        <taxon>Cellulomonadaceae</taxon>
        <taxon>Cellulomonas</taxon>
    </lineage>
</organism>
<evidence type="ECO:0000313" key="2">
    <source>
        <dbReference type="Proteomes" id="UP000614741"/>
    </source>
</evidence>
<dbReference type="RefSeq" id="WP_203671711.1">
    <property type="nucleotide sequence ID" value="NZ_BONP01000004.1"/>
</dbReference>
<dbReference type="Proteomes" id="UP000614741">
    <property type="component" value="Unassembled WGS sequence"/>
</dbReference>
<protein>
    <submittedName>
        <fullName evidence="1">Uncharacterized protein</fullName>
    </submittedName>
</protein>
<name>A0ABQ4DIQ4_9CELL</name>
<accession>A0ABQ4DIQ4</accession>
<proteinExistence type="predicted"/>
<sequence length="74" mass="7468">MAAAVDGGDPTLSAASDASYEGMALRLADAVVVDTDGRPTDAPGDGDQVEVWVGEACAESYPVQCEVVAVRVLG</sequence>